<dbReference type="AlphaFoldDB" id="A0AA88I0C4"/>
<comment type="caution">
    <text evidence="6">The sequence shown here is derived from an EMBL/GenBank/DDBJ whole genome shotgun (WGS) entry which is preliminary data.</text>
</comment>
<dbReference type="GO" id="GO:0061024">
    <property type="term" value="P:membrane organization"/>
    <property type="evidence" value="ECO:0007669"/>
    <property type="project" value="TreeGrafter"/>
</dbReference>
<dbReference type="InterPro" id="IPR008662">
    <property type="entry name" value="TOIP1/2"/>
</dbReference>
<dbReference type="PANTHER" id="PTHR18843:SF7">
    <property type="entry name" value="LAMINA-ASSOCIATED POLYPEPTIDE 1B ISOFORM 1-RELATED"/>
    <property type="match status" value="1"/>
</dbReference>
<comment type="subcellular location">
    <subcellularLocation>
        <location evidence="1">Membrane</location>
    </subcellularLocation>
</comment>
<keyword evidence="4" id="KW-0472">Membrane</keyword>
<dbReference type="PANTHER" id="PTHR18843">
    <property type="entry name" value="TORSIN-1A-INTERACTING PROTEIN"/>
    <property type="match status" value="1"/>
</dbReference>
<accession>A0AA88I0C4</accession>
<evidence type="ECO:0000256" key="3">
    <source>
        <dbReference type="ARBA" id="ARBA00022989"/>
    </source>
</evidence>
<protein>
    <submittedName>
        <fullName evidence="6">Uncharacterized protein</fullName>
    </submittedName>
</protein>
<reference evidence="6" key="1">
    <citation type="submission" date="2023-07" db="EMBL/GenBank/DDBJ databases">
        <title>Chromosome-level genome assembly of Artemia franciscana.</title>
        <authorList>
            <person name="Jo E."/>
        </authorList>
    </citation>
    <scope>NUCLEOTIDE SEQUENCE</scope>
    <source>
        <tissue evidence="6">Whole body</tissue>
    </source>
</reference>
<feature type="compositionally biased region" description="Basic and acidic residues" evidence="5">
    <location>
        <begin position="44"/>
        <end position="53"/>
    </location>
</feature>
<dbReference type="EMBL" id="JAVRJZ010000008">
    <property type="protein sequence ID" value="KAK2719226.1"/>
    <property type="molecule type" value="Genomic_DNA"/>
</dbReference>
<gene>
    <name evidence="6" type="ORF">QYM36_004897</name>
</gene>
<evidence type="ECO:0000256" key="5">
    <source>
        <dbReference type="SAM" id="MobiDB-lite"/>
    </source>
</evidence>
<keyword evidence="3" id="KW-1133">Transmembrane helix</keyword>
<proteinExistence type="predicted"/>
<evidence type="ECO:0000256" key="4">
    <source>
        <dbReference type="ARBA" id="ARBA00023136"/>
    </source>
</evidence>
<evidence type="ECO:0000313" key="7">
    <source>
        <dbReference type="Proteomes" id="UP001187531"/>
    </source>
</evidence>
<dbReference type="InterPro" id="IPR038599">
    <property type="entry name" value="LAP1C-like_C_sf"/>
</dbReference>
<feature type="region of interest" description="Disordered" evidence="5">
    <location>
        <begin position="31"/>
        <end position="58"/>
    </location>
</feature>
<dbReference type="GO" id="GO:0016020">
    <property type="term" value="C:membrane"/>
    <property type="evidence" value="ECO:0007669"/>
    <property type="project" value="UniProtKB-SubCell"/>
</dbReference>
<dbReference type="EMBL" id="JAVRJZ010000008">
    <property type="protein sequence ID" value="KAK2719225.1"/>
    <property type="molecule type" value="Genomic_DNA"/>
</dbReference>
<dbReference type="GO" id="GO:0001671">
    <property type="term" value="F:ATPase activator activity"/>
    <property type="evidence" value="ECO:0007669"/>
    <property type="project" value="InterPro"/>
</dbReference>
<keyword evidence="7" id="KW-1185">Reference proteome</keyword>
<evidence type="ECO:0000256" key="2">
    <source>
        <dbReference type="ARBA" id="ARBA00022692"/>
    </source>
</evidence>
<evidence type="ECO:0000256" key="1">
    <source>
        <dbReference type="ARBA" id="ARBA00004370"/>
    </source>
</evidence>
<dbReference type="Proteomes" id="UP001187531">
    <property type="component" value="Unassembled WGS sequence"/>
</dbReference>
<evidence type="ECO:0000313" key="6">
    <source>
        <dbReference type="EMBL" id="KAK2719225.1"/>
    </source>
</evidence>
<name>A0AA88I0C4_ARTSF</name>
<keyword evidence="2" id="KW-0812">Transmembrane</keyword>
<dbReference type="Gene3D" id="3.40.50.12190">
    <property type="match status" value="1"/>
</dbReference>
<sequence>MTTGLCGTVITSGDQIQVNWSKRRMYSYESDCRPPLRTVGSKGNLREPQDADKSPSMSAKCVYPELKDEDETAPQASNSVNIDQNLSFKECLNIDEADKSHHSAENLDEPVYSRQSSKITVKKTNTFKNTEFDEGNKLVYGFKYTIRSIASKFESLQVKSGPSDVSISRTKSSENDKAGKDSNIPTYGFKINIEEPKPYKNKINWIVLVLILLLSVMMHSFMKSEDTPVVEKFSYERAVKTFKAELKDIHKNHRNQEYGNWAKISTGLDAISNVSLAPHVLILTGESKNKTEDFAFKLHSAFSKAFENEPCTPLNGIEYSNISEGNMFFDDVNECMEKHSVLIYDIDLVHGLNAMHLHAFADNENAPFKTSAIYLTIVSECKDDVEKCVRNLISEKWKGHETEDRILSLYSRILNMAVTVV</sequence>
<organism evidence="6 7">
    <name type="scientific">Artemia franciscana</name>
    <name type="common">Brine shrimp</name>
    <name type="synonym">Artemia sanfranciscana</name>
    <dbReference type="NCBI Taxonomy" id="6661"/>
    <lineage>
        <taxon>Eukaryota</taxon>
        <taxon>Metazoa</taxon>
        <taxon>Ecdysozoa</taxon>
        <taxon>Arthropoda</taxon>
        <taxon>Crustacea</taxon>
        <taxon>Branchiopoda</taxon>
        <taxon>Anostraca</taxon>
        <taxon>Artemiidae</taxon>
        <taxon>Artemia</taxon>
    </lineage>
</organism>